<proteinExistence type="predicted"/>
<feature type="transmembrane region" description="Helical" evidence="1">
    <location>
        <begin position="172"/>
        <end position="195"/>
    </location>
</feature>
<evidence type="ECO:0000313" key="3">
    <source>
        <dbReference type="Proteomes" id="UP000193642"/>
    </source>
</evidence>
<organism evidence="2 3">
    <name type="scientific">Rhizoclosmatium globosum</name>
    <dbReference type="NCBI Taxonomy" id="329046"/>
    <lineage>
        <taxon>Eukaryota</taxon>
        <taxon>Fungi</taxon>
        <taxon>Fungi incertae sedis</taxon>
        <taxon>Chytridiomycota</taxon>
        <taxon>Chytridiomycota incertae sedis</taxon>
        <taxon>Chytridiomycetes</taxon>
        <taxon>Chytridiales</taxon>
        <taxon>Chytriomycetaceae</taxon>
        <taxon>Rhizoclosmatium</taxon>
    </lineage>
</organism>
<feature type="transmembrane region" description="Helical" evidence="1">
    <location>
        <begin position="89"/>
        <end position="111"/>
    </location>
</feature>
<feature type="transmembrane region" description="Helical" evidence="1">
    <location>
        <begin position="12"/>
        <end position="37"/>
    </location>
</feature>
<protein>
    <submittedName>
        <fullName evidence="2">Uncharacterized protein</fullName>
    </submittedName>
</protein>
<dbReference type="AlphaFoldDB" id="A0A1Y2C1I0"/>
<feature type="transmembrane region" description="Helical" evidence="1">
    <location>
        <begin position="216"/>
        <end position="235"/>
    </location>
</feature>
<evidence type="ECO:0000313" key="2">
    <source>
        <dbReference type="EMBL" id="ORY40816.1"/>
    </source>
</evidence>
<accession>A0A1Y2C1I0</accession>
<sequence length="317" mass="35750">MNSDAPDSHLPFAYFSIAMIVVSVLQLSCFVIIIVFWNKETRTGSNIRIRPICSRVNFIVLSIGISFLVYWATKAWIQFEAAKDVGSYTYFTFSTLPLIKASLQTIQYGFLLRSRDRSVEIIDSLSPPLFKGVQVAMKIVAILTYVPVLLSLFVACNFSLDADIKIRLVVRGVTIVSIVGAIGLDVTFLTCYILFLEKTKRTENSIETVDTAFLIVARYGVLTTALFFVSMWFQFMFFATNNELWDLVATVCANLVFGAAIGLRVSLYWERIRKLKEGESKLERVLGCELAAIRERGQKIRPSKQDLNETVVSIPEK</sequence>
<keyword evidence="3" id="KW-1185">Reference proteome</keyword>
<keyword evidence="1" id="KW-0812">Transmembrane</keyword>
<reference evidence="2 3" key="1">
    <citation type="submission" date="2016-07" db="EMBL/GenBank/DDBJ databases">
        <title>Pervasive Adenine N6-methylation of Active Genes in Fungi.</title>
        <authorList>
            <consortium name="DOE Joint Genome Institute"/>
            <person name="Mondo S.J."/>
            <person name="Dannebaum R.O."/>
            <person name="Kuo R.C."/>
            <person name="Labutti K."/>
            <person name="Haridas S."/>
            <person name="Kuo A."/>
            <person name="Salamov A."/>
            <person name="Ahrendt S.R."/>
            <person name="Lipzen A."/>
            <person name="Sullivan W."/>
            <person name="Andreopoulos W.B."/>
            <person name="Clum A."/>
            <person name="Lindquist E."/>
            <person name="Daum C."/>
            <person name="Ramamoorthy G.K."/>
            <person name="Gryganskyi A."/>
            <person name="Culley D."/>
            <person name="Magnuson J.K."/>
            <person name="James T.Y."/>
            <person name="O'Malley M.A."/>
            <person name="Stajich J.E."/>
            <person name="Spatafora J.W."/>
            <person name="Visel A."/>
            <person name="Grigoriev I.V."/>
        </authorList>
    </citation>
    <scope>NUCLEOTIDE SEQUENCE [LARGE SCALE GENOMIC DNA]</scope>
    <source>
        <strain evidence="2 3">JEL800</strain>
    </source>
</reference>
<evidence type="ECO:0000256" key="1">
    <source>
        <dbReference type="SAM" id="Phobius"/>
    </source>
</evidence>
<feature type="transmembrane region" description="Helical" evidence="1">
    <location>
        <begin position="139"/>
        <end position="160"/>
    </location>
</feature>
<dbReference type="EMBL" id="MCGO01000034">
    <property type="protein sequence ID" value="ORY40816.1"/>
    <property type="molecule type" value="Genomic_DNA"/>
</dbReference>
<feature type="transmembrane region" description="Helical" evidence="1">
    <location>
        <begin position="247"/>
        <end position="267"/>
    </location>
</feature>
<dbReference type="Proteomes" id="UP000193642">
    <property type="component" value="Unassembled WGS sequence"/>
</dbReference>
<name>A0A1Y2C1I0_9FUNG</name>
<feature type="transmembrane region" description="Helical" evidence="1">
    <location>
        <begin position="58"/>
        <end position="77"/>
    </location>
</feature>
<comment type="caution">
    <text evidence="2">The sequence shown here is derived from an EMBL/GenBank/DDBJ whole genome shotgun (WGS) entry which is preliminary data.</text>
</comment>
<keyword evidence="1" id="KW-1133">Transmembrane helix</keyword>
<gene>
    <name evidence="2" type="ORF">BCR33DRAFT_767953</name>
</gene>
<keyword evidence="1" id="KW-0472">Membrane</keyword>